<protein>
    <recommendedName>
        <fullName evidence="1">Sf6-type phage tail needle knob domain-containing protein</fullName>
    </recommendedName>
</protein>
<keyword evidence="3" id="KW-1185">Reference proteome</keyword>
<reference evidence="2" key="1">
    <citation type="submission" date="2022-09" db="EMBL/GenBank/DDBJ databases">
        <authorList>
            <person name="Cebeci A."/>
            <person name="Ture M."/>
            <person name="Alemdag M."/>
            <person name="Altinok I."/>
        </authorList>
    </citation>
    <scope>NUCLEOTIDE SEQUENCE</scope>
</reference>
<evidence type="ECO:0000313" key="3">
    <source>
        <dbReference type="Proteomes" id="UP001163735"/>
    </source>
</evidence>
<evidence type="ECO:0000313" key="2">
    <source>
        <dbReference type="EMBL" id="UZV39626.1"/>
    </source>
</evidence>
<dbReference type="Gene3D" id="2.60.120.1120">
    <property type="entry name" value="Sf6-type phage tail needle knob"/>
    <property type="match status" value="1"/>
</dbReference>
<dbReference type="Pfam" id="PF16532">
    <property type="entry name" value="Phage_tail_NK"/>
    <property type="match status" value="1"/>
</dbReference>
<evidence type="ECO:0000259" key="1">
    <source>
        <dbReference type="Pfam" id="PF16532"/>
    </source>
</evidence>
<proteinExistence type="predicted"/>
<organism evidence="2 3">
    <name type="scientific">Aeromonas phage APT65</name>
    <dbReference type="NCBI Taxonomy" id="2982914"/>
    <lineage>
        <taxon>Viruses</taxon>
        <taxon>Duplodnaviria</taxon>
        <taxon>Heunggongvirae</taxon>
        <taxon>Uroviricota</taxon>
        <taxon>Caudoviricetes</taxon>
        <taxon>Aquaneticvirus</taxon>
        <taxon>Aquaneticvirus ApT65</taxon>
    </lineage>
</organism>
<dbReference type="Proteomes" id="UP001163735">
    <property type="component" value="Segment"/>
</dbReference>
<accession>A0A9E8GA69</accession>
<dbReference type="Gene3D" id="1.20.5.340">
    <property type="match status" value="1"/>
</dbReference>
<dbReference type="InterPro" id="IPR032395">
    <property type="entry name" value="Phage_tail_NK"/>
</dbReference>
<name>A0A9E8GA69_9CAUD</name>
<sequence length="285" mass="30503">MPINTFNNGDLLGSVRNASLNPLIVAHNGLETTVTGHTSNIHDLNVDNTTNKSDITALEIDNTTNKTNIATNTSDINTIEGNLSNLATTVGVLSPKVTTLEADNTTNKAAIASLTPTVATLSSDNTTNKTDIQNLKTFTTRIKSELDWTGLNVTINDGVKTNLITVLKAIPQSVGSWSPMFDTTTNKMIAGVNDNRTLFYKINIYGDFSGPSGQTPGTIQVDFEGGVIQRNLLPRDNLSSSEVFSVMGFISVDKNGNFASNGCTISLTSLNRDFTITAVRLIAEQ</sequence>
<feature type="domain" description="Sf6-type phage tail needle knob" evidence="1">
    <location>
        <begin position="107"/>
        <end position="285"/>
    </location>
</feature>
<dbReference type="EMBL" id="OP491958">
    <property type="protein sequence ID" value="UZV39626.1"/>
    <property type="molecule type" value="Genomic_DNA"/>
</dbReference>
<dbReference type="InterPro" id="IPR038681">
    <property type="entry name" value="Phage_tail_NK_sf"/>
</dbReference>
<gene>
    <name evidence="2" type="ORF">APT65_00011</name>
</gene>